<feature type="region of interest" description="Disordered" evidence="1">
    <location>
        <begin position="204"/>
        <end position="226"/>
    </location>
</feature>
<dbReference type="AlphaFoldDB" id="A0A8H6SMF4"/>
<evidence type="ECO:0000256" key="1">
    <source>
        <dbReference type="SAM" id="MobiDB-lite"/>
    </source>
</evidence>
<dbReference type="Proteomes" id="UP000613580">
    <property type="component" value="Unassembled WGS sequence"/>
</dbReference>
<sequence length="259" mass="28001">MPHKRAKRSVRESQRNEKGIDNAPSKTQSGDALSSEPLPKSFARAINAAQVRADYKKRKLADAEDDGSKDKGAKRRKTTKEGDSDMRIRPGETLAHFNKRIEGDMRPVVKSAIQSSRATVRAQKKVEAAGKGQGHKPAGKKASSEDEDDEKPTRKPPSTNAAPKSTLPVVAATPKATEFQVASTSAPRRLNDIAQAPPDLSALVRKAQKRAGGGKVGVGKEKAKDAVSPAQQLLLAQAREEAIQRYRQMKADKLAKDNV</sequence>
<feature type="region of interest" description="Disordered" evidence="1">
    <location>
        <begin position="55"/>
        <end position="169"/>
    </location>
</feature>
<organism evidence="2 3">
    <name type="scientific">Mycena chlorophos</name>
    <name type="common">Agaric fungus</name>
    <name type="synonym">Agaricus chlorophos</name>
    <dbReference type="NCBI Taxonomy" id="658473"/>
    <lineage>
        <taxon>Eukaryota</taxon>
        <taxon>Fungi</taxon>
        <taxon>Dikarya</taxon>
        <taxon>Basidiomycota</taxon>
        <taxon>Agaricomycotina</taxon>
        <taxon>Agaricomycetes</taxon>
        <taxon>Agaricomycetidae</taxon>
        <taxon>Agaricales</taxon>
        <taxon>Marasmiineae</taxon>
        <taxon>Mycenaceae</taxon>
        <taxon>Mycena</taxon>
    </lineage>
</organism>
<comment type="caution">
    <text evidence="2">The sequence shown here is derived from an EMBL/GenBank/DDBJ whole genome shotgun (WGS) entry which is preliminary data.</text>
</comment>
<feature type="compositionally biased region" description="Basic and acidic residues" evidence="1">
    <location>
        <begin position="9"/>
        <end position="20"/>
    </location>
</feature>
<dbReference type="OrthoDB" id="5876637at2759"/>
<reference evidence="2" key="1">
    <citation type="submission" date="2020-05" db="EMBL/GenBank/DDBJ databases">
        <title>Mycena genomes resolve the evolution of fungal bioluminescence.</title>
        <authorList>
            <person name="Tsai I.J."/>
        </authorList>
    </citation>
    <scope>NUCLEOTIDE SEQUENCE</scope>
    <source>
        <strain evidence="2">110903Hualien_Pintung</strain>
    </source>
</reference>
<keyword evidence="3" id="KW-1185">Reference proteome</keyword>
<feature type="compositionally biased region" description="Basic and acidic residues" evidence="1">
    <location>
        <begin position="79"/>
        <end position="90"/>
    </location>
</feature>
<evidence type="ECO:0000313" key="3">
    <source>
        <dbReference type="Proteomes" id="UP000613580"/>
    </source>
</evidence>
<feature type="compositionally biased region" description="Basic and acidic residues" evidence="1">
    <location>
        <begin position="60"/>
        <end position="71"/>
    </location>
</feature>
<dbReference type="EMBL" id="JACAZE010000013">
    <property type="protein sequence ID" value="KAF7300505.1"/>
    <property type="molecule type" value="Genomic_DNA"/>
</dbReference>
<feature type="region of interest" description="Disordered" evidence="1">
    <location>
        <begin position="1"/>
        <end position="41"/>
    </location>
</feature>
<protein>
    <submittedName>
        <fullName evidence="2">Uncharacterized protein</fullName>
    </submittedName>
</protein>
<gene>
    <name evidence="2" type="ORF">HMN09_00935000</name>
</gene>
<proteinExistence type="predicted"/>
<name>A0A8H6SMF4_MYCCL</name>
<accession>A0A8H6SMF4</accession>
<evidence type="ECO:0000313" key="2">
    <source>
        <dbReference type="EMBL" id="KAF7300505.1"/>
    </source>
</evidence>